<name>A0ABD2NEA6_9CUCU</name>
<keyword evidence="1" id="KW-0732">Signal</keyword>
<evidence type="ECO:0000313" key="3">
    <source>
        <dbReference type="Proteomes" id="UP001516400"/>
    </source>
</evidence>
<evidence type="ECO:0000313" key="2">
    <source>
        <dbReference type="EMBL" id="KAL3276879.1"/>
    </source>
</evidence>
<sequence>MKKLILILVLTVVICNVLAEEDDPPYLPKVPLFPARDDPKPVTDAAVMTTRTSISGAIISGILVITSNLF</sequence>
<dbReference type="AlphaFoldDB" id="A0ABD2NEA6"/>
<feature type="signal peptide" evidence="1">
    <location>
        <begin position="1"/>
        <end position="19"/>
    </location>
</feature>
<dbReference type="Proteomes" id="UP001516400">
    <property type="component" value="Unassembled WGS sequence"/>
</dbReference>
<dbReference type="EMBL" id="JABFTP020000103">
    <property type="protein sequence ID" value="KAL3276879.1"/>
    <property type="molecule type" value="Genomic_DNA"/>
</dbReference>
<accession>A0ABD2NEA6</accession>
<gene>
    <name evidence="2" type="ORF">HHI36_012250</name>
</gene>
<protein>
    <submittedName>
        <fullName evidence="2">Uncharacterized protein</fullName>
    </submittedName>
</protein>
<proteinExistence type="predicted"/>
<comment type="caution">
    <text evidence="2">The sequence shown here is derived from an EMBL/GenBank/DDBJ whole genome shotgun (WGS) entry which is preliminary data.</text>
</comment>
<feature type="chain" id="PRO_5044850935" evidence="1">
    <location>
        <begin position="20"/>
        <end position="70"/>
    </location>
</feature>
<organism evidence="2 3">
    <name type="scientific">Cryptolaemus montrouzieri</name>
    <dbReference type="NCBI Taxonomy" id="559131"/>
    <lineage>
        <taxon>Eukaryota</taxon>
        <taxon>Metazoa</taxon>
        <taxon>Ecdysozoa</taxon>
        <taxon>Arthropoda</taxon>
        <taxon>Hexapoda</taxon>
        <taxon>Insecta</taxon>
        <taxon>Pterygota</taxon>
        <taxon>Neoptera</taxon>
        <taxon>Endopterygota</taxon>
        <taxon>Coleoptera</taxon>
        <taxon>Polyphaga</taxon>
        <taxon>Cucujiformia</taxon>
        <taxon>Coccinelloidea</taxon>
        <taxon>Coccinellidae</taxon>
        <taxon>Scymninae</taxon>
        <taxon>Scymnini</taxon>
        <taxon>Cryptolaemus</taxon>
    </lineage>
</organism>
<keyword evidence="3" id="KW-1185">Reference proteome</keyword>
<evidence type="ECO:0000256" key="1">
    <source>
        <dbReference type="SAM" id="SignalP"/>
    </source>
</evidence>
<reference evidence="2 3" key="1">
    <citation type="journal article" date="2021" name="BMC Biol.">
        <title>Horizontally acquired antibacterial genes associated with adaptive radiation of ladybird beetles.</title>
        <authorList>
            <person name="Li H.S."/>
            <person name="Tang X.F."/>
            <person name="Huang Y.H."/>
            <person name="Xu Z.Y."/>
            <person name="Chen M.L."/>
            <person name="Du X.Y."/>
            <person name="Qiu B.Y."/>
            <person name="Chen P.T."/>
            <person name="Zhang W."/>
            <person name="Slipinski A."/>
            <person name="Escalona H.E."/>
            <person name="Waterhouse R.M."/>
            <person name="Zwick A."/>
            <person name="Pang H."/>
        </authorList>
    </citation>
    <scope>NUCLEOTIDE SEQUENCE [LARGE SCALE GENOMIC DNA]</scope>
    <source>
        <strain evidence="2">SYSU2018</strain>
    </source>
</reference>